<dbReference type="GO" id="GO:0016887">
    <property type="term" value="F:ATP hydrolysis activity"/>
    <property type="evidence" value="ECO:0007669"/>
    <property type="project" value="TreeGrafter"/>
</dbReference>
<dbReference type="InterPro" id="IPR001752">
    <property type="entry name" value="Kinesin_motor_dom"/>
</dbReference>
<dbReference type="GO" id="GO:0005524">
    <property type="term" value="F:ATP binding"/>
    <property type="evidence" value="ECO:0007669"/>
    <property type="project" value="InterPro"/>
</dbReference>
<feature type="domain" description="Kinesin motor" evidence="3">
    <location>
        <begin position="1"/>
        <end position="296"/>
    </location>
</feature>
<dbReference type="Gene3D" id="3.40.850.10">
    <property type="entry name" value="Kinesin motor domain"/>
    <property type="match status" value="1"/>
</dbReference>
<feature type="region of interest" description="Disordered" evidence="2">
    <location>
        <begin position="481"/>
        <end position="503"/>
    </location>
</feature>
<gene>
    <name evidence="4" type="ORF">Ctob_011494</name>
</gene>
<protein>
    <submittedName>
        <fullName evidence="4">Kinesin-like boursin</fullName>
    </submittedName>
</protein>
<evidence type="ECO:0000313" key="5">
    <source>
        <dbReference type="Proteomes" id="UP000037460"/>
    </source>
</evidence>
<name>A0A0M0KB23_9EUKA</name>
<dbReference type="PANTHER" id="PTHR24115">
    <property type="entry name" value="KINESIN-RELATED"/>
    <property type="match status" value="1"/>
</dbReference>
<dbReference type="Proteomes" id="UP000037460">
    <property type="component" value="Unassembled WGS sequence"/>
</dbReference>
<keyword evidence="5" id="KW-1185">Reference proteome</keyword>
<dbReference type="PANTHER" id="PTHR24115:SF1004">
    <property type="entry name" value="KINESIN-LIKE PROTEIN KIF15"/>
    <property type="match status" value="1"/>
</dbReference>
<dbReference type="SMART" id="SM00456">
    <property type="entry name" value="WW"/>
    <property type="match status" value="1"/>
</dbReference>
<dbReference type="PROSITE" id="PS50067">
    <property type="entry name" value="KINESIN_MOTOR_2"/>
    <property type="match status" value="1"/>
</dbReference>
<evidence type="ECO:0000259" key="3">
    <source>
        <dbReference type="PROSITE" id="PS50067"/>
    </source>
</evidence>
<dbReference type="EMBL" id="JWZX01000745">
    <property type="protein sequence ID" value="KOO35807.1"/>
    <property type="molecule type" value="Genomic_DNA"/>
</dbReference>
<dbReference type="PRINTS" id="PR00380">
    <property type="entry name" value="KINESINHEAVY"/>
</dbReference>
<evidence type="ECO:0000256" key="2">
    <source>
        <dbReference type="SAM" id="MobiDB-lite"/>
    </source>
</evidence>
<dbReference type="AlphaFoldDB" id="A0A0M0KB23"/>
<organism evidence="4 5">
    <name type="scientific">Chrysochromulina tobinii</name>
    <dbReference type="NCBI Taxonomy" id="1460289"/>
    <lineage>
        <taxon>Eukaryota</taxon>
        <taxon>Haptista</taxon>
        <taxon>Haptophyta</taxon>
        <taxon>Prymnesiophyceae</taxon>
        <taxon>Prymnesiales</taxon>
        <taxon>Chrysochromulinaceae</taxon>
        <taxon>Chrysochromulina</taxon>
    </lineage>
</organism>
<dbReference type="Gene3D" id="2.20.70.10">
    <property type="match status" value="1"/>
</dbReference>
<proteinExistence type="inferred from homology"/>
<dbReference type="GO" id="GO:0007018">
    <property type="term" value="P:microtubule-based movement"/>
    <property type="evidence" value="ECO:0007669"/>
    <property type="project" value="InterPro"/>
</dbReference>
<evidence type="ECO:0000313" key="4">
    <source>
        <dbReference type="EMBL" id="KOO35807.1"/>
    </source>
</evidence>
<comment type="caution">
    <text evidence="1">Lacks conserved residue(s) required for the propagation of feature annotation.</text>
</comment>
<dbReference type="CDD" id="cd00201">
    <property type="entry name" value="WW"/>
    <property type="match status" value="1"/>
</dbReference>
<dbReference type="InterPro" id="IPR036961">
    <property type="entry name" value="Kinesin_motor_dom_sf"/>
</dbReference>
<dbReference type="InterPro" id="IPR001202">
    <property type="entry name" value="WW_dom"/>
</dbReference>
<dbReference type="GO" id="GO:0005874">
    <property type="term" value="C:microtubule"/>
    <property type="evidence" value="ECO:0007669"/>
    <property type="project" value="TreeGrafter"/>
</dbReference>
<dbReference type="InterPro" id="IPR027417">
    <property type="entry name" value="P-loop_NTPase"/>
</dbReference>
<dbReference type="InterPro" id="IPR027640">
    <property type="entry name" value="Kinesin-like_fam"/>
</dbReference>
<evidence type="ECO:0000256" key="1">
    <source>
        <dbReference type="PROSITE-ProRule" id="PRU00283"/>
    </source>
</evidence>
<feature type="compositionally biased region" description="Basic and acidic residues" evidence="2">
    <location>
        <begin position="490"/>
        <end position="503"/>
    </location>
</feature>
<comment type="caution">
    <text evidence="4">The sequence shown here is derived from an EMBL/GenBank/DDBJ whole genome shotgun (WGS) entry which is preliminary data.</text>
</comment>
<dbReference type="SMART" id="SM00129">
    <property type="entry name" value="KISc"/>
    <property type="match status" value="1"/>
</dbReference>
<dbReference type="Pfam" id="PF00397">
    <property type="entry name" value="WW"/>
    <property type="match status" value="1"/>
</dbReference>
<dbReference type="GO" id="GO:0005871">
    <property type="term" value="C:kinesin complex"/>
    <property type="evidence" value="ECO:0007669"/>
    <property type="project" value="TreeGrafter"/>
</dbReference>
<accession>A0A0M0KB23</accession>
<sequence>MEGDAPDDWGLFPRIALALLAAGTGALHASAVEVYQEKAFDLLADRIQLTVGTQKAGRKTDGPGAKSKGNDAVHLSTCKCRECYIQKENEAKVRKACLDAGKAPPKPGKRAAAPAAATPASADESEISFATIGERRVLLSSALDVARLARTIELTRTAVGHLLNERSSRSHCLVHLHLTEQTGGGGRAGAVSVSKRQLLFADLAGSERILKTGAEGVAAKQAVAINTSLSALGKCTRALAVHAAYVPYRESTLTQLLRSSLSGKASLAAVITVAGDAAHVDESKCSLEYGMQMGALRTRATVVQSSTIAGEVKAINLQLSKARPALAEMEANGYAEKFGKAAEPTAIKTFNENTRHLLALEAAIREEKAAMAELAARGEGRSAQAAETALSLREASAEWADLSELIGRQKSIPGFYIPARAVYTIKLAEIRALEGRLQQLHAAASAPSAALPPDSTAQAERIAGQLRTHFGLAPSAKRSGAVSVAGASGADEKSHPDEEWSTHLHPETGVTYYFNAISGESTYDAPPVSLV</sequence>
<reference evidence="5" key="1">
    <citation type="journal article" date="2015" name="PLoS Genet.">
        <title>Genome Sequence and Transcriptome Analyses of Chrysochromulina tobin: Metabolic Tools for Enhanced Algal Fitness in the Prominent Order Prymnesiales (Haptophyceae).</title>
        <authorList>
            <person name="Hovde B.T."/>
            <person name="Deodato C.R."/>
            <person name="Hunsperger H.M."/>
            <person name="Ryken S.A."/>
            <person name="Yost W."/>
            <person name="Jha R.K."/>
            <person name="Patterson J."/>
            <person name="Monnat R.J. Jr."/>
            <person name="Barlow S.B."/>
            <person name="Starkenburg S.R."/>
            <person name="Cattolico R.A."/>
        </authorList>
    </citation>
    <scope>NUCLEOTIDE SEQUENCE</scope>
    <source>
        <strain evidence="5">CCMP291</strain>
    </source>
</reference>
<dbReference type="OrthoDB" id="3176171at2759"/>
<dbReference type="GO" id="GO:0003777">
    <property type="term" value="F:microtubule motor activity"/>
    <property type="evidence" value="ECO:0007669"/>
    <property type="project" value="InterPro"/>
</dbReference>
<comment type="similarity">
    <text evidence="1">Belongs to the TRAFAC class myosin-kinesin ATPase superfamily. Kinesin family.</text>
</comment>
<dbReference type="GO" id="GO:0008017">
    <property type="term" value="F:microtubule binding"/>
    <property type="evidence" value="ECO:0007669"/>
    <property type="project" value="InterPro"/>
</dbReference>
<dbReference type="SUPFAM" id="SSF52540">
    <property type="entry name" value="P-loop containing nucleoside triphosphate hydrolases"/>
    <property type="match status" value="1"/>
</dbReference>
<dbReference type="Pfam" id="PF00225">
    <property type="entry name" value="Kinesin"/>
    <property type="match status" value="1"/>
</dbReference>